<evidence type="ECO:0000313" key="3">
    <source>
        <dbReference type="EMBL" id="PRP88914.1"/>
    </source>
</evidence>
<feature type="signal peptide" evidence="1">
    <location>
        <begin position="1"/>
        <end position="20"/>
    </location>
</feature>
<dbReference type="SUPFAM" id="SSF49899">
    <property type="entry name" value="Concanavalin A-like lectins/glucanases"/>
    <property type="match status" value="1"/>
</dbReference>
<evidence type="ECO:0000313" key="4">
    <source>
        <dbReference type="Proteomes" id="UP000241769"/>
    </source>
</evidence>
<evidence type="ECO:0000256" key="1">
    <source>
        <dbReference type="SAM" id="SignalP"/>
    </source>
</evidence>
<accession>A0A2P6NY78</accession>
<dbReference type="PROSITE" id="PS51762">
    <property type="entry name" value="GH16_2"/>
    <property type="match status" value="1"/>
</dbReference>
<dbReference type="InParanoid" id="A0A2P6NY78"/>
<feature type="chain" id="PRO_5015135626" description="GH16 domain-containing protein" evidence="1">
    <location>
        <begin position="21"/>
        <end position="239"/>
    </location>
</feature>
<proteinExistence type="predicted"/>
<dbReference type="Gene3D" id="2.60.120.200">
    <property type="match status" value="1"/>
</dbReference>
<protein>
    <recommendedName>
        <fullName evidence="2">GH16 domain-containing protein</fullName>
    </recommendedName>
</protein>
<dbReference type="GO" id="GO:0005975">
    <property type="term" value="P:carbohydrate metabolic process"/>
    <property type="evidence" value="ECO:0007669"/>
    <property type="project" value="InterPro"/>
</dbReference>
<dbReference type="InterPro" id="IPR000757">
    <property type="entry name" value="Beta-glucanase-like"/>
</dbReference>
<keyword evidence="1" id="KW-0732">Signal</keyword>
<dbReference type="GO" id="GO:0004553">
    <property type="term" value="F:hydrolase activity, hydrolyzing O-glycosyl compounds"/>
    <property type="evidence" value="ECO:0007669"/>
    <property type="project" value="InterPro"/>
</dbReference>
<reference evidence="3 4" key="1">
    <citation type="journal article" date="2018" name="Genome Biol. Evol.">
        <title>Multiple Roots of Fruiting Body Formation in Amoebozoa.</title>
        <authorList>
            <person name="Hillmann F."/>
            <person name="Forbes G."/>
            <person name="Novohradska S."/>
            <person name="Ferling I."/>
            <person name="Riege K."/>
            <person name="Groth M."/>
            <person name="Westermann M."/>
            <person name="Marz M."/>
            <person name="Spaller T."/>
            <person name="Winckler T."/>
            <person name="Schaap P."/>
            <person name="Glockner G."/>
        </authorList>
    </citation>
    <scope>NUCLEOTIDE SEQUENCE [LARGE SCALE GENOMIC DNA]</scope>
    <source>
        <strain evidence="3 4">Jena</strain>
    </source>
</reference>
<dbReference type="Proteomes" id="UP000241769">
    <property type="component" value="Unassembled WGS sequence"/>
</dbReference>
<evidence type="ECO:0000259" key="2">
    <source>
        <dbReference type="PROSITE" id="PS51762"/>
    </source>
</evidence>
<dbReference type="EMBL" id="MDYQ01000007">
    <property type="protein sequence ID" value="PRP88914.1"/>
    <property type="molecule type" value="Genomic_DNA"/>
</dbReference>
<gene>
    <name evidence="3" type="ORF">PROFUN_00382</name>
</gene>
<comment type="caution">
    <text evidence="3">The sequence shown here is derived from an EMBL/GenBank/DDBJ whole genome shotgun (WGS) entry which is preliminary data.</text>
</comment>
<name>A0A2P6NY78_9EUKA</name>
<keyword evidence="4" id="KW-1185">Reference proteome</keyword>
<sequence length="239" mass="27433">MKPTLLLIFLLFLSIEGRRGFGRWKGLWTEEFHTSSLGEQWKLDTDCSDCVSVTSRGQLRLSSPIETVSDALNRTVRLTLKYPQDPSQYNQQGTAAPWKPPLRIEFRAKVPARSNMWVAVRLRPVESPAAPSLDIMTADGATPWLITGAIKHSDEVQSETVDLKTRNLPNDVTMGFYNHVLMWTGESITWSVSEIEYLRVEASEMMKRINTSETTEGYPLNWHDDAFYLDFIRLYQERD</sequence>
<dbReference type="AlphaFoldDB" id="A0A2P6NY78"/>
<dbReference type="InterPro" id="IPR013320">
    <property type="entry name" value="ConA-like_dom_sf"/>
</dbReference>
<feature type="domain" description="GH16" evidence="2">
    <location>
        <begin position="1"/>
        <end position="239"/>
    </location>
</feature>
<organism evidence="3 4">
    <name type="scientific">Planoprotostelium fungivorum</name>
    <dbReference type="NCBI Taxonomy" id="1890364"/>
    <lineage>
        <taxon>Eukaryota</taxon>
        <taxon>Amoebozoa</taxon>
        <taxon>Evosea</taxon>
        <taxon>Variosea</taxon>
        <taxon>Cavosteliida</taxon>
        <taxon>Cavosteliaceae</taxon>
        <taxon>Planoprotostelium</taxon>
    </lineage>
</organism>